<keyword evidence="5" id="KW-0560">Oxidoreductase</keyword>
<comment type="similarity">
    <text evidence="7">Belongs to the chloroperoxidase family.</text>
</comment>
<dbReference type="PANTHER" id="PTHR33577">
    <property type="entry name" value="STERIGMATOCYSTIN BIOSYNTHESIS PEROXIDASE STCC-RELATED"/>
    <property type="match status" value="1"/>
</dbReference>
<dbReference type="PANTHER" id="PTHR33577:SF16">
    <property type="entry name" value="HEME HALOPEROXIDASE FAMILY PROFILE DOMAIN-CONTAINING PROTEIN"/>
    <property type="match status" value="1"/>
</dbReference>
<dbReference type="Proteomes" id="UP001521222">
    <property type="component" value="Unassembled WGS sequence"/>
</dbReference>
<reference evidence="10 11" key="1">
    <citation type="submission" date="2024-02" db="EMBL/GenBank/DDBJ databases">
        <title>De novo assembly and annotation of 12 fungi associated with fruit tree decline syndrome in Ontario, Canada.</title>
        <authorList>
            <person name="Sulman M."/>
            <person name="Ellouze W."/>
            <person name="Ilyukhin E."/>
        </authorList>
    </citation>
    <scope>NUCLEOTIDE SEQUENCE [LARGE SCALE GENOMIC DNA]</scope>
    <source>
        <strain evidence="10 11">M97-236</strain>
    </source>
</reference>
<keyword evidence="8" id="KW-0732">Signal</keyword>
<evidence type="ECO:0000256" key="8">
    <source>
        <dbReference type="SAM" id="SignalP"/>
    </source>
</evidence>
<evidence type="ECO:0000256" key="3">
    <source>
        <dbReference type="ARBA" id="ARBA00022617"/>
    </source>
</evidence>
<keyword evidence="2" id="KW-0575">Peroxidase</keyword>
<name>A0ABR3RM25_9PLEO</name>
<dbReference type="SUPFAM" id="SSF47571">
    <property type="entry name" value="Cloroperoxidase"/>
    <property type="match status" value="1"/>
</dbReference>
<dbReference type="EMBL" id="JAKIXB020000009">
    <property type="protein sequence ID" value="KAL1605480.1"/>
    <property type="molecule type" value="Genomic_DNA"/>
</dbReference>
<feature type="signal peptide" evidence="8">
    <location>
        <begin position="1"/>
        <end position="17"/>
    </location>
</feature>
<evidence type="ECO:0000256" key="2">
    <source>
        <dbReference type="ARBA" id="ARBA00022559"/>
    </source>
</evidence>
<evidence type="ECO:0000313" key="10">
    <source>
        <dbReference type="EMBL" id="KAL1605480.1"/>
    </source>
</evidence>
<dbReference type="InterPro" id="IPR000028">
    <property type="entry name" value="Chloroperoxidase"/>
</dbReference>
<evidence type="ECO:0000256" key="5">
    <source>
        <dbReference type="ARBA" id="ARBA00023002"/>
    </source>
</evidence>
<dbReference type="InterPro" id="IPR036851">
    <property type="entry name" value="Chloroperoxidase-like_sf"/>
</dbReference>
<dbReference type="Gene3D" id="1.10.489.10">
    <property type="entry name" value="Chloroperoxidase-like"/>
    <property type="match status" value="1"/>
</dbReference>
<keyword evidence="3" id="KW-0349">Heme</keyword>
<comment type="cofactor">
    <cofactor evidence="1">
        <name>heme b</name>
        <dbReference type="ChEBI" id="CHEBI:60344"/>
    </cofactor>
</comment>
<protein>
    <recommendedName>
        <fullName evidence="9">Heme haloperoxidase family profile domain-containing protein</fullName>
    </recommendedName>
</protein>
<evidence type="ECO:0000313" key="11">
    <source>
        <dbReference type="Proteomes" id="UP001521222"/>
    </source>
</evidence>
<evidence type="ECO:0000256" key="6">
    <source>
        <dbReference type="ARBA" id="ARBA00023004"/>
    </source>
</evidence>
<feature type="domain" description="Heme haloperoxidase family profile" evidence="9">
    <location>
        <begin position="1"/>
        <end position="203"/>
    </location>
</feature>
<accession>A0ABR3RM25</accession>
<keyword evidence="11" id="KW-1185">Reference proteome</keyword>
<dbReference type="PROSITE" id="PS51405">
    <property type="entry name" value="HEME_HALOPEROXIDASE"/>
    <property type="match status" value="1"/>
</dbReference>
<proteinExistence type="inferred from homology"/>
<feature type="chain" id="PRO_5045208050" description="Heme haloperoxidase family profile domain-containing protein" evidence="8">
    <location>
        <begin position="18"/>
        <end position="326"/>
    </location>
</feature>
<evidence type="ECO:0000256" key="7">
    <source>
        <dbReference type="ARBA" id="ARBA00025795"/>
    </source>
</evidence>
<keyword evidence="6" id="KW-0408">Iron</keyword>
<evidence type="ECO:0000256" key="4">
    <source>
        <dbReference type="ARBA" id="ARBA00022723"/>
    </source>
</evidence>
<organism evidence="10 11">
    <name type="scientific">Nothophoma quercina</name>
    <dbReference type="NCBI Taxonomy" id="749835"/>
    <lineage>
        <taxon>Eukaryota</taxon>
        <taxon>Fungi</taxon>
        <taxon>Dikarya</taxon>
        <taxon>Ascomycota</taxon>
        <taxon>Pezizomycotina</taxon>
        <taxon>Dothideomycetes</taxon>
        <taxon>Pleosporomycetidae</taxon>
        <taxon>Pleosporales</taxon>
        <taxon>Pleosporineae</taxon>
        <taxon>Didymellaceae</taxon>
        <taxon>Nothophoma</taxon>
    </lineage>
</organism>
<comment type="caution">
    <text evidence="10">The sequence shown here is derived from an EMBL/GenBank/DDBJ whole genome shotgun (WGS) entry which is preliminary data.</text>
</comment>
<sequence length="326" mass="35372">MGLDLALILGTMGTVWTGNPLSPDPGFSIGGTVTGDGSDNSLGNLVGLLGDPRGLQGSHNWIESDSSLTRDDLYVTGNAWTMNMTLFRDFYDRADKNGILSMDLLAEQATRRWKYSVANNPDFYYGPVTGMVSRNAGYLFLGRLLSNHTADHPDGILTQETFRHFFAVFEDAQGNLEYREGHETFPNNWYRRRVDYGLVSLNLDIIDWVSKHSELGSIGGNTGTINSFSGLNLQDITGGILNSASLLESNNLLCFALEVLKTFLPNSLSPLLSTLAAPIDLVADVLAAPILSLACPAWQDLTEGGEPLWNVIQNSFSGAKKAGSSL</sequence>
<dbReference type="Pfam" id="PF01328">
    <property type="entry name" value="Peroxidase_2"/>
    <property type="match status" value="1"/>
</dbReference>
<keyword evidence="4" id="KW-0479">Metal-binding</keyword>
<evidence type="ECO:0000256" key="1">
    <source>
        <dbReference type="ARBA" id="ARBA00001970"/>
    </source>
</evidence>
<gene>
    <name evidence="10" type="ORF">SLS59_003282</name>
</gene>
<evidence type="ECO:0000259" key="9">
    <source>
        <dbReference type="PROSITE" id="PS51405"/>
    </source>
</evidence>